<proteinExistence type="predicted"/>
<reference evidence="4" key="1">
    <citation type="submission" date="2022-06" db="EMBL/GenBank/DDBJ databases">
        <title>Genome sequence of Phormidium yuhuli AB48 isolated from an industrial photobioreactor environment.</title>
        <authorList>
            <person name="Qiu Y."/>
            <person name="Noonan A.J.C."/>
            <person name="Dofher K."/>
            <person name="Koch M."/>
            <person name="Kieft B."/>
            <person name="Lin X."/>
            <person name="Ziels R.M."/>
            <person name="Hallam S.J."/>
        </authorList>
    </citation>
    <scope>NUCLEOTIDE SEQUENCE</scope>
    <source>
        <strain evidence="4">AB48</strain>
    </source>
</reference>
<organism evidence="4 5">
    <name type="scientific">Phormidium yuhuli AB48</name>
    <dbReference type="NCBI Taxonomy" id="2940671"/>
    <lineage>
        <taxon>Bacteria</taxon>
        <taxon>Bacillati</taxon>
        <taxon>Cyanobacteriota</taxon>
        <taxon>Cyanophyceae</taxon>
        <taxon>Oscillatoriophycideae</taxon>
        <taxon>Oscillatoriales</taxon>
        <taxon>Oscillatoriaceae</taxon>
        <taxon>Phormidium</taxon>
        <taxon>Phormidium yuhuli</taxon>
    </lineage>
</organism>
<dbReference type="SUPFAM" id="SSF53335">
    <property type="entry name" value="S-adenosyl-L-methionine-dependent methyltransferases"/>
    <property type="match status" value="1"/>
</dbReference>
<dbReference type="EMBL" id="CP098611">
    <property type="protein sequence ID" value="USR90519.1"/>
    <property type="molecule type" value="Genomic_DNA"/>
</dbReference>
<keyword evidence="1 4" id="KW-0489">Methyltransferase</keyword>
<dbReference type="GO" id="GO:0008168">
    <property type="term" value="F:methyltransferase activity"/>
    <property type="evidence" value="ECO:0007669"/>
    <property type="project" value="UniProtKB-KW"/>
</dbReference>
<dbReference type="PRINTS" id="PR00507">
    <property type="entry name" value="N12N6MTFRASE"/>
</dbReference>
<sequence length="505" mass="57371">MALSKEKRQFGDFQTPDHLAQEVTHLLKQRYQLSPEMILEPTCGTGAFIRAALRHFPTAHILGRDINPSYIQDAQQSLVNYPDAHQVTLQQGDFFTIDWQGLLSKLSNHILILGNPPWVTSSELSRLNQQNLPAKSNHQNRRGIEAITGSANFDISEWMLLQFSQWLPPQSGILAMLCKSSVARKVVNQVQRNQSQPFSADIYIIDAKQHFNVSVDACLFVFRYDSSGDCLCHLYSSLDAPISSGAIGERNGILVRHIPQYDAWSHLIGQNLTYTWRSGLKHDCAKVMELEPVSEGQFINGMGQTYDLESTYLYPLLKSSDVGNGRTQNYRKVVLVTQTYIGEETHLIENIAPKTWRYLLDHSERLNKRKSSIYKNKPFYSIFGIGDYSFKPWKIAISGLYKSLAFQLISPLGDKPVMLDDTVNFLSFDNQAEAEFVLELLNSEPAQSCLDSMIFWNDKRPITIDILRRLSLQAVAQELGLLDLYTHWAKAIHVNRQGQLELGLF</sequence>
<evidence type="ECO:0000256" key="1">
    <source>
        <dbReference type="ARBA" id="ARBA00022603"/>
    </source>
</evidence>
<dbReference type="PANTHER" id="PTHR33841">
    <property type="entry name" value="DNA METHYLTRANSFERASE YEEA-RELATED"/>
    <property type="match status" value="1"/>
</dbReference>
<dbReference type="InterPro" id="IPR050953">
    <property type="entry name" value="N4_N6_ade-DNA_methylase"/>
</dbReference>
<dbReference type="InterPro" id="IPR029063">
    <property type="entry name" value="SAM-dependent_MTases_sf"/>
</dbReference>
<dbReference type="Gene3D" id="3.40.50.150">
    <property type="entry name" value="Vaccinia Virus protein VP39"/>
    <property type="match status" value="1"/>
</dbReference>
<dbReference type="RefSeq" id="WP_252662547.1">
    <property type="nucleotide sequence ID" value="NZ_CP098611.1"/>
</dbReference>
<evidence type="ECO:0000313" key="4">
    <source>
        <dbReference type="EMBL" id="USR90519.1"/>
    </source>
</evidence>
<keyword evidence="2" id="KW-0808">Transferase</keyword>
<gene>
    <name evidence="4" type="ORF">NEA10_17030</name>
</gene>
<dbReference type="PROSITE" id="PS00092">
    <property type="entry name" value="N6_MTASE"/>
    <property type="match status" value="1"/>
</dbReference>
<protein>
    <submittedName>
        <fullName evidence="4">SAM-dependent methyltransferase</fullName>
    </submittedName>
</protein>
<accession>A0ABY5AQK6</accession>
<dbReference type="InterPro" id="IPR002052">
    <property type="entry name" value="DNA_methylase_N6_adenine_CS"/>
</dbReference>
<dbReference type="GO" id="GO:0032259">
    <property type="term" value="P:methylation"/>
    <property type="evidence" value="ECO:0007669"/>
    <property type="project" value="UniProtKB-KW"/>
</dbReference>
<dbReference type="PANTHER" id="PTHR33841:SF5">
    <property type="entry name" value="DNA METHYLASE (MODIFICATION METHYLASE) (METHYLTRANSFERASE)-RELATED"/>
    <property type="match status" value="1"/>
</dbReference>
<dbReference type="CDD" id="cd02440">
    <property type="entry name" value="AdoMet_MTases"/>
    <property type="match status" value="1"/>
</dbReference>
<dbReference type="Proteomes" id="UP001056708">
    <property type="component" value="Chromosome"/>
</dbReference>
<name>A0ABY5AQK6_9CYAN</name>
<evidence type="ECO:0000313" key="5">
    <source>
        <dbReference type="Proteomes" id="UP001056708"/>
    </source>
</evidence>
<evidence type="ECO:0000256" key="3">
    <source>
        <dbReference type="ARBA" id="ARBA00022691"/>
    </source>
</evidence>
<keyword evidence="3" id="KW-0949">S-adenosyl-L-methionine</keyword>
<evidence type="ECO:0000256" key="2">
    <source>
        <dbReference type="ARBA" id="ARBA00022679"/>
    </source>
</evidence>
<keyword evidence="5" id="KW-1185">Reference proteome</keyword>